<evidence type="ECO:0000313" key="4">
    <source>
        <dbReference type="Proteomes" id="UP000192247"/>
    </source>
</evidence>
<accession>A0A1V9XPJ8</accession>
<feature type="region of interest" description="Disordered" evidence="1">
    <location>
        <begin position="38"/>
        <end position="75"/>
    </location>
</feature>
<dbReference type="GO" id="GO:0032589">
    <property type="term" value="C:neuron projection membrane"/>
    <property type="evidence" value="ECO:0007669"/>
    <property type="project" value="TreeGrafter"/>
</dbReference>
<gene>
    <name evidence="3" type="ORF">BIW11_08439</name>
</gene>
<dbReference type="InterPro" id="IPR003599">
    <property type="entry name" value="Ig_sub"/>
</dbReference>
<sequence>MGGCCTKGEALVTTSASVYALNHQVAYLLEVSGYQHRQRGGFHHRGRGNRGGGGHLKEPPGHRPGNPKMSTVPLANPPPPLVSKISPHFDNSTPSQVSWIRRTVEGGLNVLTVGTFAYTMDQRFQVVHFDNSESWALHIKYPSLDDSGVYECQVSTTPKISRFVRLDVVESRASIIGGPSLYVNGGSVLRLICLVDGVAEGPTSTSPSSSATLQTPTSSTSGDTEFVFWFRNGKLLNYDQDLRQRVSLSAPTVNAPQGSLARTASSIRPVTERVVEKGLNGRKDHNKVIAKKRTQRRLESRLEISSVGAADSGNYSCQPSNSAPDVIQVFVIVSECLT</sequence>
<dbReference type="GO" id="GO:0050808">
    <property type="term" value="P:synapse organization"/>
    <property type="evidence" value="ECO:0007669"/>
    <property type="project" value="TreeGrafter"/>
</dbReference>
<keyword evidence="4" id="KW-1185">Reference proteome</keyword>
<dbReference type="OrthoDB" id="5969816at2759"/>
<organism evidence="3 4">
    <name type="scientific">Tropilaelaps mercedesae</name>
    <dbReference type="NCBI Taxonomy" id="418985"/>
    <lineage>
        <taxon>Eukaryota</taxon>
        <taxon>Metazoa</taxon>
        <taxon>Ecdysozoa</taxon>
        <taxon>Arthropoda</taxon>
        <taxon>Chelicerata</taxon>
        <taxon>Arachnida</taxon>
        <taxon>Acari</taxon>
        <taxon>Parasitiformes</taxon>
        <taxon>Mesostigmata</taxon>
        <taxon>Gamasina</taxon>
        <taxon>Dermanyssoidea</taxon>
        <taxon>Laelapidae</taxon>
        <taxon>Tropilaelaps</taxon>
    </lineage>
</organism>
<dbReference type="PANTHER" id="PTHR23279:SF36">
    <property type="entry name" value="DEFECTIVE PROBOSCIS EXTENSION RESPONSE 9, ISOFORM A"/>
    <property type="match status" value="1"/>
</dbReference>
<proteinExistence type="predicted"/>
<evidence type="ECO:0000313" key="3">
    <source>
        <dbReference type="EMBL" id="OQR75407.1"/>
    </source>
</evidence>
<evidence type="ECO:0000259" key="2">
    <source>
        <dbReference type="PROSITE" id="PS50835"/>
    </source>
</evidence>
<dbReference type="InterPro" id="IPR037448">
    <property type="entry name" value="Zig-8"/>
</dbReference>
<dbReference type="SMART" id="SM00409">
    <property type="entry name" value="IG"/>
    <property type="match status" value="2"/>
</dbReference>
<feature type="domain" description="Ig-like" evidence="2">
    <location>
        <begin position="158"/>
        <end position="328"/>
    </location>
</feature>
<dbReference type="SUPFAM" id="SSF48726">
    <property type="entry name" value="Immunoglobulin"/>
    <property type="match status" value="2"/>
</dbReference>
<dbReference type="AlphaFoldDB" id="A0A1V9XPJ8"/>
<dbReference type="EMBL" id="MNPL01006406">
    <property type="protein sequence ID" value="OQR75407.1"/>
    <property type="molecule type" value="Genomic_DNA"/>
</dbReference>
<feature type="compositionally biased region" description="Basic residues" evidence="1">
    <location>
        <begin position="38"/>
        <end position="48"/>
    </location>
</feature>
<dbReference type="PROSITE" id="PS50835">
    <property type="entry name" value="IG_LIKE"/>
    <property type="match status" value="1"/>
</dbReference>
<dbReference type="InterPro" id="IPR007110">
    <property type="entry name" value="Ig-like_dom"/>
</dbReference>
<comment type="caution">
    <text evidence="3">The sequence shown here is derived from an EMBL/GenBank/DDBJ whole genome shotgun (WGS) entry which is preliminary data.</text>
</comment>
<reference evidence="3 4" key="1">
    <citation type="journal article" date="2017" name="Gigascience">
        <title>Draft genome of the honey bee ectoparasitic mite, Tropilaelaps mercedesae, is shaped by the parasitic life history.</title>
        <authorList>
            <person name="Dong X."/>
            <person name="Armstrong S.D."/>
            <person name="Xia D."/>
            <person name="Makepeace B.L."/>
            <person name="Darby A.C."/>
            <person name="Kadowaki T."/>
        </authorList>
    </citation>
    <scope>NUCLEOTIDE SEQUENCE [LARGE SCALE GENOMIC DNA]</scope>
    <source>
        <strain evidence="3">Wuxi-XJTLU</strain>
    </source>
</reference>
<dbReference type="Gene3D" id="2.60.40.10">
    <property type="entry name" value="Immunoglobulins"/>
    <property type="match status" value="2"/>
</dbReference>
<dbReference type="PANTHER" id="PTHR23279">
    <property type="entry name" value="DEFECTIVE PROBOSCIS EXTENSION RESPONSE DPR -RELATED"/>
    <property type="match status" value="1"/>
</dbReference>
<dbReference type="InterPro" id="IPR036179">
    <property type="entry name" value="Ig-like_dom_sf"/>
</dbReference>
<evidence type="ECO:0000256" key="1">
    <source>
        <dbReference type="SAM" id="MobiDB-lite"/>
    </source>
</evidence>
<dbReference type="Proteomes" id="UP000192247">
    <property type="component" value="Unassembled WGS sequence"/>
</dbReference>
<name>A0A1V9XPJ8_9ACAR</name>
<dbReference type="InterPro" id="IPR013783">
    <property type="entry name" value="Ig-like_fold"/>
</dbReference>
<protein>
    <recommendedName>
        <fullName evidence="2">Ig-like domain-containing protein</fullName>
    </recommendedName>
</protein>
<dbReference type="STRING" id="418985.A0A1V9XPJ8"/>
<dbReference type="InParanoid" id="A0A1V9XPJ8"/>